<feature type="binding site" evidence="7">
    <location>
        <position position="412"/>
    </location>
    <ligand>
        <name>meso-2,6-diaminopimelate</name>
        <dbReference type="ChEBI" id="CHEBI:57791"/>
    </ligand>
</feature>
<keyword evidence="7" id="KW-0067">ATP-binding</keyword>
<evidence type="ECO:0000259" key="9">
    <source>
        <dbReference type="Pfam" id="PF01225"/>
    </source>
</evidence>
<feature type="domain" description="Mur ligase N-terminal catalytic" evidence="9">
    <location>
        <begin position="27"/>
        <end position="98"/>
    </location>
</feature>
<evidence type="ECO:0000256" key="5">
    <source>
        <dbReference type="ARBA" id="ARBA00023306"/>
    </source>
</evidence>
<dbReference type="Gene3D" id="3.40.1390.10">
    <property type="entry name" value="MurE/MurF, N-terminal domain"/>
    <property type="match status" value="1"/>
</dbReference>
<dbReference type="AlphaFoldDB" id="D6Z3Q5"/>
<evidence type="ECO:0000256" key="7">
    <source>
        <dbReference type="HAMAP-Rule" id="MF_00208"/>
    </source>
</evidence>
<keyword evidence="5 7" id="KW-0131">Cell cycle</keyword>
<dbReference type="InterPro" id="IPR000713">
    <property type="entry name" value="Mur_ligase_N"/>
</dbReference>
<keyword evidence="2 7" id="KW-0132">Cell division</keyword>
<dbReference type="PANTHER" id="PTHR23135">
    <property type="entry name" value="MUR LIGASE FAMILY MEMBER"/>
    <property type="match status" value="1"/>
</dbReference>
<proteinExistence type="inferred from homology"/>
<feature type="domain" description="Mur ligase central" evidence="11">
    <location>
        <begin position="116"/>
        <end position="243"/>
    </location>
</feature>
<dbReference type="STRING" id="589865.DaAHT2_1485"/>
<feature type="binding site" evidence="7">
    <location>
        <position position="508"/>
    </location>
    <ligand>
        <name>meso-2,6-diaminopimelate</name>
        <dbReference type="ChEBI" id="CHEBI:57791"/>
    </ligand>
</feature>
<evidence type="ECO:0000256" key="3">
    <source>
        <dbReference type="ARBA" id="ARBA00022960"/>
    </source>
</evidence>
<sequence>MKVRQLIKAAAVDYTVLAEGASAELEVTTVTADSRRAGPGSLFVALPGSRVDGHDFLAAAVKQGCRVVLCQPGCRLPTEKAPEVLHLATADTRAAFGRLCAALRGFPAQEMVMIGITGTNGKTTASYLLEDLIRRAGGEPGVIGTVNYRYRNRVLPATHTTPDPESLQPLLREMAEAGVSHVIMEVSSHALEQQRVAGIAFDAALFTNLSHEHLDYHGDMESYFAGKKLLFNRYLKPGAAAVVLSGRAEQDDASLDCWNQRLIDELSPRVLPPGCRRRPKAGEVRLWRCGAAGNELRLLRRRLSLAGIEAELQSSEGAWRLSSTLVGDFNLDNLLGVAGVGLALGMTPATIAAALADAAPPPGRLERFRSRRGVEVLVDYAHTPDALGHVLKALRRLATGRLVVVFGCGGDRDRAKRPLMGEVAAALADIVVLTSDNPRSEAPAAIMADIQRGLATVDARRGRLESLLAAPLNRRTTCQGYDLVVSRRQAIRDTIYHARSGDVVLVCGKGHETSQIIAGSCLDFDDRREVREQLAVLATTG</sequence>
<evidence type="ECO:0000259" key="11">
    <source>
        <dbReference type="Pfam" id="PF08245"/>
    </source>
</evidence>
<dbReference type="HOGENOM" id="CLU_022291_4_1_7"/>
<comment type="function">
    <text evidence="7">Catalyzes the addition of meso-diaminopimelic acid to the nucleotide precursor UDP-N-acetylmuramoyl-L-alanyl-D-glutamate (UMAG) in the biosynthesis of bacterial cell-wall peptidoglycan.</text>
</comment>
<dbReference type="Gene3D" id="3.40.1190.10">
    <property type="entry name" value="Mur-like, catalytic domain"/>
    <property type="match status" value="1"/>
</dbReference>
<feature type="binding site" evidence="7">
    <location>
        <position position="187"/>
    </location>
    <ligand>
        <name>UDP-N-acetyl-alpha-D-muramoyl-L-alanyl-D-glutamate</name>
        <dbReference type="ChEBI" id="CHEBI:83900"/>
    </ligand>
</feature>
<feature type="binding site" evidence="7">
    <location>
        <position position="512"/>
    </location>
    <ligand>
        <name>meso-2,6-diaminopimelate</name>
        <dbReference type="ChEBI" id="CHEBI:57791"/>
    </ligand>
</feature>
<feature type="binding site" evidence="7">
    <location>
        <position position="195"/>
    </location>
    <ligand>
        <name>UDP-N-acetyl-alpha-D-muramoyl-L-alanyl-D-glutamate</name>
        <dbReference type="ChEBI" id="CHEBI:83900"/>
    </ligand>
</feature>
<comment type="PTM">
    <text evidence="7">Carboxylation is probably crucial for Mg(2+) binding and, consequently, for the gamma-phosphate positioning of ATP.</text>
</comment>
<dbReference type="GO" id="GO:0051301">
    <property type="term" value="P:cell division"/>
    <property type="evidence" value="ECO:0007669"/>
    <property type="project" value="UniProtKB-KW"/>
</dbReference>
<dbReference type="Proteomes" id="UP000001508">
    <property type="component" value="Chromosome"/>
</dbReference>
<evidence type="ECO:0000256" key="4">
    <source>
        <dbReference type="ARBA" id="ARBA00022984"/>
    </source>
</evidence>
<dbReference type="NCBIfam" id="NF001124">
    <property type="entry name" value="PRK00139.1-2"/>
    <property type="match status" value="1"/>
</dbReference>
<evidence type="ECO:0000256" key="2">
    <source>
        <dbReference type="ARBA" id="ARBA00022618"/>
    </source>
</evidence>
<dbReference type="InterPro" id="IPR036565">
    <property type="entry name" value="Mur-like_cat_sf"/>
</dbReference>
<reference evidence="13" key="1">
    <citation type="submission" date="2010-02" db="EMBL/GenBank/DDBJ databases">
        <title>Complete sequence of Desulfurivibrio alkaliphilus AHT2.</title>
        <authorList>
            <consortium name="US DOE Joint Genome Institute"/>
            <person name="Pitluck S."/>
            <person name="Chertkov O."/>
            <person name="Detter J.C."/>
            <person name="Han C."/>
            <person name="Tapia R."/>
            <person name="Larimer F."/>
            <person name="Land M."/>
            <person name="Hauser L."/>
            <person name="Kyrpides N."/>
            <person name="Mikhailova N."/>
            <person name="Sorokin D.Y."/>
            <person name="Muyzer G."/>
            <person name="Woyke T."/>
        </authorList>
    </citation>
    <scope>NUCLEOTIDE SEQUENCE [LARGE SCALE GENOMIC DNA]</scope>
    <source>
        <strain evidence="13">DSM 19089 / UNIQEM U267 / AHT2</strain>
    </source>
</reference>
<name>D6Z3Q5_DESAT</name>
<organism evidence="12 13">
    <name type="scientific">Desulfurivibrio alkaliphilus (strain DSM 19089 / UNIQEM U267 / AHT2)</name>
    <dbReference type="NCBI Taxonomy" id="589865"/>
    <lineage>
        <taxon>Bacteria</taxon>
        <taxon>Pseudomonadati</taxon>
        <taxon>Thermodesulfobacteriota</taxon>
        <taxon>Desulfobulbia</taxon>
        <taxon>Desulfobulbales</taxon>
        <taxon>Desulfobulbaceae</taxon>
        <taxon>Desulfurivibrio</taxon>
    </lineage>
</organism>
<evidence type="ECO:0000259" key="10">
    <source>
        <dbReference type="Pfam" id="PF02875"/>
    </source>
</evidence>
<feature type="domain" description="Mur ligase C-terminal" evidence="10">
    <location>
        <begin position="363"/>
        <end position="510"/>
    </location>
</feature>
<keyword evidence="7" id="KW-0547">Nucleotide-binding</keyword>
<keyword evidence="6 7" id="KW-0961">Cell wall biogenesis/degradation</keyword>
<dbReference type="GO" id="GO:0071555">
    <property type="term" value="P:cell wall organization"/>
    <property type="evidence" value="ECO:0007669"/>
    <property type="project" value="UniProtKB-KW"/>
</dbReference>
<dbReference type="FunCoup" id="D6Z3Q5">
    <property type="interactions" value="520"/>
</dbReference>
<dbReference type="Pfam" id="PF01225">
    <property type="entry name" value="Mur_ligase"/>
    <property type="match status" value="1"/>
</dbReference>
<dbReference type="EC" id="6.3.2.13" evidence="7"/>
<dbReference type="Gene3D" id="3.90.190.20">
    <property type="entry name" value="Mur ligase, C-terminal domain"/>
    <property type="match status" value="1"/>
</dbReference>
<feature type="binding site" evidence="7">
    <location>
        <position position="193"/>
    </location>
    <ligand>
        <name>UDP-N-acetyl-alpha-D-muramoyl-L-alanyl-D-glutamate</name>
        <dbReference type="ChEBI" id="CHEBI:83900"/>
    </ligand>
</feature>
<comment type="catalytic activity">
    <reaction evidence="7">
        <text>UDP-N-acetyl-alpha-D-muramoyl-L-alanyl-D-glutamate + meso-2,6-diaminopimelate + ATP = UDP-N-acetyl-alpha-D-muramoyl-L-alanyl-gamma-D-glutamyl-meso-2,6-diaminopimelate + ADP + phosphate + H(+)</text>
        <dbReference type="Rhea" id="RHEA:23676"/>
        <dbReference type="ChEBI" id="CHEBI:15378"/>
        <dbReference type="ChEBI" id="CHEBI:30616"/>
        <dbReference type="ChEBI" id="CHEBI:43474"/>
        <dbReference type="ChEBI" id="CHEBI:57791"/>
        <dbReference type="ChEBI" id="CHEBI:83900"/>
        <dbReference type="ChEBI" id="CHEBI:83905"/>
        <dbReference type="ChEBI" id="CHEBI:456216"/>
        <dbReference type="EC" id="6.3.2.13"/>
    </reaction>
</comment>
<dbReference type="KEGG" id="dak:DaAHT2_1485"/>
<evidence type="ECO:0000256" key="6">
    <source>
        <dbReference type="ARBA" id="ARBA00023316"/>
    </source>
</evidence>
<evidence type="ECO:0000313" key="13">
    <source>
        <dbReference type="Proteomes" id="UP000001508"/>
    </source>
</evidence>
<dbReference type="GO" id="GO:0008765">
    <property type="term" value="F:UDP-N-acetylmuramoylalanyl-D-glutamate-2,6-diaminopimelate ligase activity"/>
    <property type="evidence" value="ECO:0007669"/>
    <property type="project" value="UniProtKB-UniRule"/>
</dbReference>
<dbReference type="PANTHER" id="PTHR23135:SF4">
    <property type="entry name" value="UDP-N-ACETYLMURAMOYL-L-ALANYL-D-GLUTAMATE--2,6-DIAMINOPIMELATE LIGASE MURE HOMOLOG, CHLOROPLASTIC"/>
    <property type="match status" value="1"/>
</dbReference>
<dbReference type="GO" id="GO:0005737">
    <property type="term" value="C:cytoplasm"/>
    <property type="evidence" value="ECO:0007669"/>
    <property type="project" value="UniProtKB-SubCell"/>
</dbReference>
<feature type="binding site" evidence="7">
    <location>
        <begin position="118"/>
        <end position="124"/>
    </location>
    <ligand>
        <name>ATP</name>
        <dbReference type="ChEBI" id="CHEBI:30616"/>
    </ligand>
</feature>
<comment type="similarity">
    <text evidence="1 7">Belongs to the MurCDEF family. MurE subfamily.</text>
</comment>
<comment type="subcellular location">
    <subcellularLocation>
        <location evidence="7 8">Cytoplasm</location>
    </subcellularLocation>
</comment>
<keyword evidence="3 7" id="KW-0133">Cell shape</keyword>
<dbReference type="eggNOG" id="COG0769">
    <property type="taxonomic scope" value="Bacteria"/>
</dbReference>
<protein>
    <recommendedName>
        <fullName evidence="7">UDP-N-acetylmuramoyl-L-alanyl-D-glutamate--2,6-diaminopimelate ligase</fullName>
        <ecNumber evidence="7">6.3.2.13</ecNumber>
    </recommendedName>
    <alternativeName>
        <fullName evidence="7">Meso-A2pm-adding enzyme</fullName>
    </alternativeName>
    <alternativeName>
        <fullName evidence="7">Meso-diaminopimelate-adding enzyme</fullName>
    </alternativeName>
    <alternativeName>
        <fullName evidence="7">UDP-MurNAc-L-Ala-D-Glu:meso-diaminopimelate ligase</fullName>
    </alternativeName>
    <alternativeName>
        <fullName evidence="7">UDP-MurNAc-tripeptide synthetase</fullName>
    </alternativeName>
    <alternativeName>
        <fullName evidence="7">UDP-N-acetylmuramyl-tripeptide synthetase</fullName>
    </alternativeName>
</protein>
<feature type="short sequence motif" description="Meso-diaminopimelate recognition motif" evidence="7">
    <location>
        <begin position="436"/>
        <end position="439"/>
    </location>
</feature>
<dbReference type="GO" id="GO:0008360">
    <property type="term" value="P:regulation of cell shape"/>
    <property type="evidence" value="ECO:0007669"/>
    <property type="project" value="UniProtKB-KW"/>
</dbReference>
<keyword evidence="7" id="KW-0963">Cytoplasm</keyword>
<dbReference type="UniPathway" id="UPA00219"/>
<accession>D6Z3Q5</accession>
<keyword evidence="13" id="KW-1185">Reference proteome</keyword>
<gene>
    <name evidence="7" type="primary">murE</name>
    <name evidence="12" type="ordered locus">DaAHT2_1485</name>
</gene>
<dbReference type="EMBL" id="CP001940">
    <property type="protein sequence ID" value="ADH86180.1"/>
    <property type="molecule type" value="Genomic_DNA"/>
</dbReference>
<feature type="binding site" evidence="7">
    <location>
        <begin position="436"/>
        <end position="439"/>
    </location>
    <ligand>
        <name>meso-2,6-diaminopimelate</name>
        <dbReference type="ChEBI" id="CHEBI:57791"/>
    </ligand>
</feature>
<dbReference type="InParanoid" id="D6Z3Q5"/>
<keyword evidence="7" id="KW-0460">Magnesium</keyword>
<dbReference type="InterPro" id="IPR005761">
    <property type="entry name" value="UDP-N-AcMur-Glu-dNH2Pim_ligase"/>
</dbReference>
<dbReference type="SUPFAM" id="SSF63418">
    <property type="entry name" value="MurE/MurF N-terminal domain"/>
    <property type="match status" value="1"/>
</dbReference>
<dbReference type="SUPFAM" id="SSF53244">
    <property type="entry name" value="MurD-like peptide ligases, peptide-binding domain"/>
    <property type="match status" value="1"/>
</dbReference>
<keyword evidence="4 7" id="KW-0573">Peptidoglycan synthesis</keyword>
<evidence type="ECO:0000256" key="1">
    <source>
        <dbReference type="ARBA" id="ARBA00005898"/>
    </source>
</evidence>
<dbReference type="RefSeq" id="WP_013163707.1">
    <property type="nucleotide sequence ID" value="NC_014216.1"/>
</dbReference>
<dbReference type="Pfam" id="PF08245">
    <property type="entry name" value="Mur_ligase_M"/>
    <property type="match status" value="1"/>
</dbReference>
<feature type="modified residue" description="N6-carboxylysine" evidence="7">
    <location>
        <position position="227"/>
    </location>
</feature>
<dbReference type="NCBIfam" id="TIGR01085">
    <property type="entry name" value="murE"/>
    <property type="match status" value="1"/>
</dbReference>
<dbReference type="GO" id="GO:0009252">
    <property type="term" value="P:peptidoglycan biosynthetic process"/>
    <property type="evidence" value="ECO:0007669"/>
    <property type="project" value="UniProtKB-UniRule"/>
</dbReference>
<dbReference type="SUPFAM" id="SSF53623">
    <property type="entry name" value="MurD-like peptide ligases, catalytic domain"/>
    <property type="match status" value="1"/>
</dbReference>
<feature type="binding site" evidence="7">
    <location>
        <begin position="160"/>
        <end position="161"/>
    </location>
    <ligand>
        <name>UDP-N-acetyl-alpha-D-muramoyl-L-alanyl-D-glutamate</name>
        <dbReference type="ChEBI" id="CHEBI:83900"/>
    </ligand>
</feature>
<dbReference type="GO" id="GO:0000287">
    <property type="term" value="F:magnesium ion binding"/>
    <property type="evidence" value="ECO:0007669"/>
    <property type="project" value="UniProtKB-UniRule"/>
</dbReference>
<evidence type="ECO:0000313" key="12">
    <source>
        <dbReference type="EMBL" id="ADH86180.1"/>
    </source>
</evidence>
<dbReference type="InterPro" id="IPR036615">
    <property type="entry name" value="Mur_ligase_C_dom_sf"/>
</dbReference>
<dbReference type="Pfam" id="PF02875">
    <property type="entry name" value="Mur_ligase_C"/>
    <property type="match status" value="1"/>
</dbReference>
<dbReference type="InterPro" id="IPR035911">
    <property type="entry name" value="MurE/MurF_N"/>
</dbReference>
<keyword evidence="7" id="KW-0436">Ligase</keyword>
<dbReference type="HAMAP" id="MF_00208">
    <property type="entry name" value="MurE"/>
    <property type="match status" value="1"/>
</dbReference>
<feature type="binding site" evidence="7">
    <location>
        <position position="34"/>
    </location>
    <ligand>
        <name>UDP-N-acetyl-alpha-D-muramoyl-L-alanyl-D-glutamate</name>
        <dbReference type="ChEBI" id="CHEBI:83900"/>
    </ligand>
</feature>
<dbReference type="GO" id="GO:0005524">
    <property type="term" value="F:ATP binding"/>
    <property type="evidence" value="ECO:0007669"/>
    <property type="project" value="UniProtKB-UniRule"/>
</dbReference>
<dbReference type="OrthoDB" id="9800958at2"/>
<dbReference type="InterPro" id="IPR013221">
    <property type="entry name" value="Mur_ligase_cen"/>
</dbReference>
<comment type="caution">
    <text evidence="7">Lacks conserved residue(s) required for the propagation of feature annotation.</text>
</comment>
<evidence type="ECO:0000256" key="8">
    <source>
        <dbReference type="RuleBase" id="RU004135"/>
    </source>
</evidence>
<dbReference type="InterPro" id="IPR004101">
    <property type="entry name" value="Mur_ligase_C"/>
</dbReference>
<comment type="cofactor">
    <cofactor evidence="7">
        <name>Mg(2+)</name>
        <dbReference type="ChEBI" id="CHEBI:18420"/>
    </cofactor>
</comment>
<comment type="pathway">
    <text evidence="7 8">Cell wall biogenesis; peptidoglycan biosynthesis.</text>
</comment>